<dbReference type="InterPro" id="IPR014756">
    <property type="entry name" value="Ig_E-set"/>
</dbReference>
<dbReference type="SUPFAM" id="SSF51126">
    <property type="entry name" value="Pectin lyase-like"/>
    <property type="match status" value="1"/>
</dbReference>
<proteinExistence type="predicted"/>
<dbReference type="Gene3D" id="2.60.120.560">
    <property type="entry name" value="Exo-inulinase, domain 1"/>
    <property type="match status" value="2"/>
</dbReference>
<dbReference type="InterPro" id="IPR013783">
    <property type="entry name" value="Ig-like_fold"/>
</dbReference>
<feature type="domain" description="BIG2" evidence="2">
    <location>
        <begin position="1000"/>
        <end position="1077"/>
    </location>
</feature>
<dbReference type="PANTHER" id="PTHR36453:SF1">
    <property type="entry name" value="RIGHT HANDED BETA HELIX DOMAIN-CONTAINING PROTEIN"/>
    <property type="match status" value="1"/>
</dbReference>
<dbReference type="SUPFAM" id="SSF81296">
    <property type="entry name" value="E set domains"/>
    <property type="match status" value="2"/>
</dbReference>
<dbReference type="InterPro" id="IPR003343">
    <property type="entry name" value="Big_2"/>
</dbReference>
<comment type="caution">
    <text evidence="3">The sequence shown here is derived from an EMBL/GenBank/DDBJ whole genome shotgun (WGS) entry which is preliminary data.</text>
</comment>
<dbReference type="Pfam" id="PF18316">
    <property type="entry name" value="S-l_SbsC_C"/>
    <property type="match status" value="2"/>
</dbReference>
<protein>
    <submittedName>
        <fullName evidence="3">Ig-like domain-containing protein</fullName>
    </submittedName>
</protein>
<reference evidence="3" key="1">
    <citation type="submission" date="2023-04" db="EMBL/GenBank/DDBJ databases">
        <title>Comparative genomic analysis of Cohnella hashimotonis sp. nov., isolated from the International Space Station.</title>
        <authorList>
            <person name="Venkateswaran K."/>
            <person name="Simpson A."/>
        </authorList>
    </citation>
    <scope>NUCLEOTIDE SEQUENCE</scope>
    <source>
        <strain evidence="3">F6_2S_P_1</strain>
    </source>
</reference>
<name>A0ABT6TLF5_9BACL</name>
<dbReference type="Pfam" id="PF13229">
    <property type="entry name" value="Beta_helix"/>
    <property type="match status" value="1"/>
</dbReference>
<dbReference type="InterPro" id="IPR006626">
    <property type="entry name" value="PbH1"/>
</dbReference>
<dbReference type="InterPro" id="IPR040751">
    <property type="entry name" value="SbsC_C"/>
</dbReference>
<dbReference type="EMBL" id="JAGRPV010000001">
    <property type="protein sequence ID" value="MDI4647674.1"/>
    <property type="molecule type" value="Genomic_DNA"/>
</dbReference>
<keyword evidence="1" id="KW-0732">Signal</keyword>
<dbReference type="InterPro" id="IPR039448">
    <property type="entry name" value="Beta_helix"/>
</dbReference>
<keyword evidence="4" id="KW-1185">Reference proteome</keyword>
<feature type="domain" description="BIG2" evidence="2">
    <location>
        <begin position="739"/>
        <end position="816"/>
    </location>
</feature>
<dbReference type="InterPro" id="IPR008964">
    <property type="entry name" value="Invasin/intimin_cell_adhesion"/>
</dbReference>
<feature type="chain" id="PRO_5046705134" evidence="1">
    <location>
        <begin position="29"/>
        <end position="1662"/>
    </location>
</feature>
<accession>A0ABT6TLF5</accession>
<dbReference type="SMART" id="SM00710">
    <property type="entry name" value="PbH1"/>
    <property type="match status" value="6"/>
</dbReference>
<dbReference type="SMART" id="SM00635">
    <property type="entry name" value="BID_2"/>
    <property type="match status" value="2"/>
</dbReference>
<dbReference type="InterPro" id="IPR011050">
    <property type="entry name" value="Pectin_lyase_fold/virulence"/>
</dbReference>
<dbReference type="PANTHER" id="PTHR36453">
    <property type="entry name" value="SECRETED PROTEIN-RELATED"/>
    <property type="match status" value="1"/>
</dbReference>
<gene>
    <name evidence="3" type="ORF">KB449_22170</name>
</gene>
<evidence type="ECO:0000256" key="1">
    <source>
        <dbReference type="SAM" id="SignalP"/>
    </source>
</evidence>
<evidence type="ECO:0000313" key="4">
    <source>
        <dbReference type="Proteomes" id="UP001161691"/>
    </source>
</evidence>
<dbReference type="Proteomes" id="UP001161691">
    <property type="component" value="Unassembled WGS sequence"/>
</dbReference>
<sequence>MLMKRRMTAWLAGLMVLFCAFPMMQVSAATDEAPSNGAVLYVATNGSDANAGTIAAPFKTLEKARDAIRDMKEGGGLPDGGVTVYLRAGLYERTSSFELGADDSGEAGKTITYMAYPGETVRLSGGRDIPKSGFAPVTDSAVLNRIISQDARSKVLQIDLAALGITDYGVMSRHGYYLANDLSQVPPMEMYVNGQGMTLARWPNEGTVQMGDIIDPGPTRKDADLQQRGGTFTYTYDRPQYWTQADDIWLDGIFGYSWEWSYNKIAAIDTTNKTITLRYGEMSGLYKNWYPDFHFAQNLLEEIDVPGEYYIDRGAGKLYFLPNAEFKTANPEITVTMLKTPMINAIDASYIDFKELILENGRDSAAVIVGGSHVRIVNSEIRNFTNSGVLINTQSRFFYNIFDGAPGTDLGIVGSHIHHIGGTAVTLSGGNKTTLAPGNNYVENSHIHDFAYYHKAYNPGVILSGVGNRMSHNELHDAPHPGVLVFGNDHVIEYNEIYDVCKSFSDLGAIYMNAGETPQQRGTVIRRNYFHDIGTSKAGVEGIYPDNFTMGLKIEENVFYKMGNSAIKNNGGAHILSRNNIFVDAKVPYDYADIYLGDSPDGQIAKNYMPKWQALFAANNNFVGTPYLTKYPELAAFFDENRYYPDTNTFQGNIVYNPTMTRSVTTNVYGAYDKFNLVQYANNWVTTTDPGFVNLAGGDLTLAANAPAYSQIPGFPQIPFGDIGTSGTPGTTAGPHEFPVTGVAVYNDAITVDRFKSVKLQTAVVPWNASNPALTFVSADPSVATVSATGVVTGQSVGDTTITVASAVDPSLTAVASVHVEAGDGVMDRTDFESGSGLWPQDANRSIVKVDDNRWYKLLNNASTLINKDFTDYELTFKLKTPEVMPAYATLYIFDKQVGSGSTRIGYKVREDGTSSWILYNSAWAVLKEVKLPGQDLLPNTTYDIKALVKGSDYSVYVNGAFRMKGSDPGHNATGKVGFYVNNVTNMMFDDIQFKALTTDVSGIIPTENPVRVTAGQTKQLTVSFDPVNAANQGLTWTSSDSSVATVNASGVVTAVNEGEATITATSVENANATAAIQVIVSNVMHFTNFESGGNGWPVDLNRSIYADENGNRWYKIVNGATGILDKTFSDYMLEFKLRTPPTLPTGGGTLYIFDRQDATASTRIGYKMKADGTSDWVLYNGSWAVLKTAPQTGWDLAADTTYDVKVLAEGGHLKVYVNGALRLDATDPGYRPSGKVGFYASGFSYLLFDDVRFSVLPQEPAPELSTPLAVAPGSAPGSTKVTAVASDAANSLHLVVSTAPLATPKLGSATLPGGAVPLASGTALELPAAAAGAYVGVYETSTATGKIARFGSRQLAAADIAPYPAVALSVTAAPGTAAGTTRLAVGDLPAGHALKAAVYQAAAELPAAPDLGGAAPAGAADYAAGSDLAAAEGNAVAVYELDAAGKIAAYGTVTLTAEQIKGEEATEGPGLPGKPVLSSDNGYDTGLLDGDYKITMNLWYGENGTVYKLYENDVLIDTQSLAGASPAAQSAVTAISGRTDGTYRYRAELINAKGKTTSETLTVTVKDAKPGKPVLSANNWDGDGSYDVSMNMWWGTNGGTYRLYENGELIDTQQLTAGTPSAQSAKTAISGRAPGSYEYRAELANAAGATTSETLVVQVTK</sequence>
<evidence type="ECO:0000313" key="3">
    <source>
        <dbReference type="EMBL" id="MDI4647674.1"/>
    </source>
</evidence>
<feature type="signal peptide" evidence="1">
    <location>
        <begin position="1"/>
        <end position="28"/>
    </location>
</feature>
<dbReference type="Pfam" id="PF02368">
    <property type="entry name" value="Big_2"/>
    <property type="match status" value="2"/>
</dbReference>
<dbReference type="Gene3D" id="2.60.40.1080">
    <property type="match status" value="2"/>
</dbReference>
<dbReference type="SUPFAM" id="SSF49373">
    <property type="entry name" value="Invasin/intimin cell-adhesion fragments"/>
    <property type="match status" value="2"/>
</dbReference>
<dbReference type="Gene3D" id="2.160.20.10">
    <property type="entry name" value="Single-stranded right-handed beta-helix, Pectin lyase-like"/>
    <property type="match status" value="2"/>
</dbReference>
<dbReference type="InterPro" id="IPR012334">
    <property type="entry name" value="Pectin_lyas_fold"/>
</dbReference>
<evidence type="ECO:0000259" key="2">
    <source>
        <dbReference type="SMART" id="SM00635"/>
    </source>
</evidence>
<organism evidence="3 4">
    <name type="scientific">Cohnella hashimotonis</name>
    <dbReference type="NCBI Taxonomy" id="2826895"/>
    <lineage>
        <taxon>Bacteria</taxon>
        <taxon>Bacillati</taxon>
        <taxon>Bacillota</taxon>
        <taxon>Bacilli</taxon>
        <taxon>Bacillales</taxon>
        <taxon>Paenibacillaceae</taxon>
        <taxon>Cohnella</taxon>
    </lineage>
</organism>
<dbReference type="Gene3D" id="2.60.40.10">
    <property type="entry name" value="Immunoglobulins"/>
    <property type="match status" value="2"/>
</dbReference>